<keyword evidence="2" id="KW-0732">Signal</keyword>
<accession>A0AAW0FXF4</accession>
<feature type="chain" id="PRO_5043418311" description="Macrofage activating glycoprotein" evidence="2">
    <location>
        <begin position="18"/>
        <end position="333"/>
    </location>
</feature>
<evidence type="ECO:0000256" key="1">
    <source>
        <dbReference type="SAM" id="MobiDB-lite"/>
    </source>
</evidence>
<evidence type="ECO:0000313" key="3">
    <source>
        <dbReference type="EMBL" id="KAK7685556.1"/>
    </source>
</evidence>
<dbReference type="Proteomes" id="UP001385951">
    <property type="component" value="Unassembled WGS sequence"/>
</dbReference>
<reference evidence="3 4" key="1">
    <citation type="submission" date="2022-09" db="EMBL/GenBank/DDBJ databases">
        <authorList>
            <person name="Palmer J.M."/>
        </authorList>
    </citation>
    <scope>NUCLEOTIDE SEQUENCE [LARGE SCALE GENOMIC DNA]</scope>
    <source>
        <strain evidence="3 4">DSM 7382</strain>
    </source>
</reference>
<sequence>MLSFGLVTLSLSLLVSGQTYSATYLPSSAPKTSEQGQSGTNQCGSGHDQSSMCQNAYLNSVDDFCFFAPPEPGPGSVIGNTERIEVSWCIKDGYGTRLIPDGSITGAHFVQTPDFVQITGVGDLTKVNIPKGDSGGELDPHGADGNGNPIGGLVFSSAFGSLAQMHEWTNFMSDSMFCFRACKDGPKAPALCQHIYDVMGCMWNMPANYNAGTFEKCAADSGEPMGVYGTSTFHQGDPVTPDAHPVPSSSQCTTLTSIGNNLNVASGASSAASSTPAPTGTVSGSSASRTGSGSSGAPSATGGSQNNGAVSLKAVSYILASLSMAAIGGIVVL</sequence>
<comment type="caution">
    <text evidence="3">The sequence shown here is derived from an EMBL/GenBank/DDBJ whole genome shotgun (WGS) entry which is preliminary data.</text>
</comment>
<dbReference type="AlphaFoldDB" id="A0AAW0FXF4"/>
<evidence type="ECO:0008006" key="5">
    <source>
        <dbReference type="Google" id="ProtNLM"/>
    </source>
</evidence>
<dbReference type="EMBL" id="JASBNA010000020">
    <property type="protein sequence ID" value="KAK7685556.1"/>
    <property type="molecule type" value="Genomic_DNA"/>
</dbReference>
<name>A0AAW0FXF4_9APHY</name>
<evidence type="ECO:0000256" key="2">
    <source>
        <dbReference type="SAM" id="SignalP"/>
    </source>
</evidence>
<feature type="region of interest" description="Disordered" evidence="1">
    <location>
        <begin position="26"/>
        <end position="46"/>
    </location>
</feature>
<feature type="region of interest" description="Disordered" evidence="1">
    <location>
        <begin position="229"/>
        <end position="250"/>
    </location>
</feature>
<gene>
    <name evidence="3" type="ORF">QCA50_011423</name>
</gene>
<feature type="compositionally biased region" description="Low complexity" evidence="1">
    <location>
        <begin position="269"/>
        <end position="304"/>
    </location>
</feature>
<feature type="signal peptide" evidence="2">
    <location>
        <begin position="1"/>
        <end position="17"/>
    </location>
</feature>
<organism evidence="3 4">
    <name type="scientific">Cerrena zonata</name>
    <dbReference type="NCBI Taxonomy" id="2478898"/>
    <lineage>
        <taxon>Eukaryota</taxon>
        <taxon>Fungi</taxon>
        <taxon>Dikarya</taxon>
        <taxon>Basidiomycota</taxon>
        <taxon>Agaricomycotina</taxon>
        <taxon>Agaricomycetes</taxon>
        <taxon>Polyporales</taxon>
        <taxon>Cerrenaceae</taxon>
        <taxon>Cerrena</taxon>
    </lineage>
</organism>
<protein>
    <recommendedName>
        <fullName evidence="5">Macrofage activating glycoprotein</fullName>
    </recommendedName>
</protein>
<evidence type="ECO:0000313" key="4">
    <source>
        <dbReference type="Proteomes" id="UP001385951"/>
    </source>
</evidence>
<feature type="region of interest" description="Disordered" evidence="1">
    <location>
        <begin position="269"/>
        <end position="305"/>
    </location>
</feature>
<keyword evidence="4" id="KW-1185">Reference proteome</keyword>
<proteinExistence type="predicted"/>